<dbReference type="InterPro" id="IPR001128">
    <property type="entry name" value="Cyt_P450"/>
</dbReference>
<keyword evidence="2 6" id="KW-0479">Metal-binding</keyword>
<dbReference type="InterPro" id="IPR050364">
    <property type="entry name" value="Cytochrome_P450_fung"/>
</dbReference>
<sequence>MSLFSSVFHPAALAFILLPFIYLIGSWALAARRPKNYPPGPPAILGLGNILQVPPEKSFLKFTEWKQTYGDMVGLKMGGHNLVVLQTAELVRELIEKRGAIYSDRPTPYIPSQIINPGTVIFQPNDHTIKKTRTAMQYMFRPAELKRVFAVQTAQSAILMRKILDDPREFRTHMKYWALATPLSILCGRKIQEEGPSSTEEYFATQARWLRFLKPAQAPPVDLFPFMKHLPDFLAKWRKEALVLRKDMWRMIYYMLDGAKLQHGTIAKGLRSHDNESVMSRIIMEAETNEDMRMGDHELAVFGGGTLDAAVDTVIATTSSVAMAFAAFPEVQKRVQAEVDSIWEDSPPTEDRLPEAKFLRAVMMEAMRWRGAAPQAVPRVLARDDTYRGYKFTKGTVFIMNVWAIHRDEKWYENPEEFNPDRYMDNQWGVRPEMKAAAEKENRRPTYNFGAGRRMCPGLDYAENQVLIVLAKLAWDFNVFAKKPLDLDINTGFHSNLVLEPNLFDVDFVARGDFKKSKIVEDGERAKEVVSAWVE</sequence>
<dbReference type="InterPro" id="IPR002401">
    <property type="entry name" value="Cyt_P450_E_grp-I"/>
</dbReference>
<accession>A0A8H3WA37</accession>
<evidence type="ECO:0000256" key="3">
    <source>
        <dbReference type="ARBA" id="ARBA00023002"/>
    </source>
</evidence>
<dbReference type="InterPro" id="IPR017972">
    <property type="entry name" value="Cyt_P450_CS"/>
</dbReference>
<keyword evidence="6 7" id="KW-0349">Heme</keyword>
<feature type="binding site" description="axial binding residue" evidence="6">
    <location>
        <position position="456"/>
    </location>
    <ligand>
        <name>heme</name>
        <dbReference type="ChEBI" id="CHEBI:30413"/>
    </ligand>
    <ligandPart>
        <name>Fe</name>
        <dbReference type="ChEBI" id="CHEBI:18248"/>
    </ligandPart>
</feature>
<feature type="transmembrane region" description="Helical" evidence="8">
    <location>
        <begin position="12"/>
        <end position="30"/>
    </location>
</feature>
<dbReference type="Proteomes" id="UP000434172">
    <property type="component" value="Unassembled WGS sequence"/>
</dbReference>
<comment type="cofactor">
    <cofactor evidence="6">
        <name>heme</name>
        <dbReference type="ChEBI" id="CHEBI:30413"/>
    </cofactor>
</comment>
<dbReference type="AlphaFoldDB" id="A0A8H3WA37"/>
<evidence type="ECO:0000256" key="6">
    <source>
        <dbReference type="PIRSR" id="PIRSR602401-1"/>
    </source>
</evidence>
<evidence type="ECO:0000256" key="8">
    <source>
        <dbReference type="SAM" id="Phobius"/>
    </source>
</evidence>
<keyword evidence="8" id="KW-1133">Transmembrane helix</keyword>
<dbReference type="GO" id="GO:0016705">
    <property type="term" value="F:oxidoreductase activity, acting on paired donors, with incorporation or reduction of molecular oxygen"/>
    <property type="evidence" value="ECO:0007669"/>
    <property type="project" value="InterPro"/>
</dbReference>
<keyword evidence="10" id="KW-1185">Reference proteome</keyword>
<protein>
    <submittedName>
        <fullName evidence="9">Cytochrome P450</fullName>
    </submittedName>
</protein>
<keyword evidence="3 7" id="KW-0560">Oxidoreductase</keyword>
<proteinExistence type="inferred from homology"/>
<dbReference type="GO" id="GO:0004497">
    <property type="term" value="F:monooxygenase activity"/>
    <property type="evidence" value="ECO:0007669"/>
    <property type="project" value="UniProtKB-KW"/>
</dbReference>
<dbReference type="Pfam" id="PF00067">
    <property type="entry name" value="p450"/>
    <property type="match status" value="1"/>
</dbReference>
<evidence type="ECO:0000256" key="5">
    <source>
        <dbReference type="ARBA" id="ARBA00023033"/>
    </source>
</evidence>
<dbReference type="GO" id="GO:0005506">
    <property type="term" value="F:iron ion binding"/>
    <property type="evidence" value="ECO:0007669"/>
    <property type="project" value="InterPro"/>
</dbReference>
<dbReference type="EMBL" id="WOWK01000056">
    <property type="protein sequence ID" value="KAF0322979.1"/>
    <property type="molecule type" value="Genomic_DNA"/>
</dbReference>
<evidence type="ECO:0000313" key="10">
    <source>
        <dbReference type="Proteomes" id="UP000434172"/>
    </source>
</evidence>
<dbReference type="PANTHER" id="PTHR46300">
    <property type="entry name" value="P450, PUTATIVE (EUROFUNG)-RELATED-RELATED"/>
    <property type="match status" value="1"/>
</dbReference>
<dbReference type="GO" id="GO:0020037">
    <property type="term" value="F:heme binding"/>
    <property type="evidence" value="ECO:0007669"/>
    <property type="project" value="InterPro"/>
</dbReference>
<dbReference type="InterPro" id="IPR036396">
    <property type="entry name" value="Cyt_P450_sf"/>
</dbReference>
<dbReference type="SUPFAM" id="SSF48264">
    <property type="entry name" value="Cytochrome P450"/>
    <property type="match status" value="1"/>
</dbReference>
<evidence type="ECO:0000313" key="9">
    <source>
        <dbReference type="EMBL" id="KAF0322979.1"/>
    </source>
</evidence>
<dbReference type="PROSITE" id="PS00086">
    <property type="entry name" value="CYTOCHROME_P450"/>
    <property type="match status" value="1"/>
</dbReference>
<dbReference type="OrthoDB" id="1103324at2759"/>
<evidence type="ECO:0000256" key="2">
    <source>
        <dbReference type="ARBA" id="ARBA00022723"/>
    </source>
</evidence>
<comment type="similarity">
    <text evidence="1 7">Belongs to the cytochrome P450 family.</text>
</comment>
<keyword evidence="4 6" id="KW-0408">Iron</keyword>
<gene>
    <name evidence="9" type="ORF">GQ607_009742</name>
</gene>
<evidence type="ECO:0000256" key="4">
    <source>
        <dbReference type="ARBA" id="ARBA00023004"/>
    </source>
</evidence>
<name>A0A8H3WA37_9PEZI</name>
<dbReference type="Gene3D" id="1.10.630.10">
    <property type="entry name" value="Cytochrome P450"/>
    <property type="match status" value="1"/>
</dbReference>
<dbReference type="PRINTS" id="PR00463">
    <property type="entry name" value="EP450I"/>
</dbReference>
<dbReference type="PANTHER" id="PTHR46300:SF2">
    <property type="entry name" value="CYTOCHROME P450 MONOOXYGENASE ALNH-RELATED"/>
    <property type="match status" value="1"/>
</dbReference>
<evidence type="ECO:0000256" key="1">
    <source>
        <dbReference type="ARBA" id="ARBA00010617"/>
    </source>
</evidence>
<keyword evidence="8" id="KW-0812">Transmembrane</keyword>
<keyword evidence="5 7" id="KW-0503">Monooxygenase</keyword>
<organism evidence="9 10">
    <name type="scientific">Colletotrichum asianum</name>
    <dbReference type="NCBI Taxonomy" id="702518"/>
    <lineage>
        <taxon>Eukaryota</taxon>
        <taxon>Fungi</taxon>
        <taxon>Dikarya</taxon>
        <taxon>Ascomycota</taxon>
        <taxon>Pezizomycotina</taxon>
        <taxon>Sordariomycetes</taxon>
        <taxon>Hypocreomycetidae</taxon>
        <taxon>Glomerellales</taxon>
        <taxon>Glomerellaceae</taxon>
        <taxon>Colletotrichum</taxon>
        <taxon>Colletotrichum gloeosporioides species complex</taxon>
    </lineage>
</organism>
<keyword evidence="8" id="KW-0472">Membrane</keyword>
<comment type="caution">
    <text evidence="9">The sequence shown here is derived from an EMBL/GenBank/DDBJ whole genome shotgun (WGS) entry which is preliminary data.</text>
</comment>
<evidence type="ECO:0000256" key="7">
    <source>
        <dbReference type="RuleBase" id="RU000461"/>
    </source>
</evidence>
<reference evidence="9 10" key="1">
    <citation type="submission" date="2019-12" db="EMBL/GenBank/DDBJ databases">
        <title>A genome sequence resource for the geographically widespread anthracnose pathogen Colletotrichum asianum.</title>
        <authorList>
            <person name="Meng Y."/>
        </authorList>
    </citation>
    <scope>NUCLEOTIDE SEQUENCE [LARGE SCALE GENOMIC DNA]</scope>
    <source>
        <strain evidence="9 10">ICMP 18580</strain>
    </source>
</reference>